<comment type="caution">
    <text evidence="5">The sequence shown here is derived from an EMBL/GenBank/DDBJ whole genome shotgun (WGS) entry which is preliminary data.</text>
</comment>
<organism evidence="5 6">
    <name type="scientific">Glycomyces mayteni</name>
    <dbReference type="NCBI Taxonomy" id="543887"/>
    <lineage>
        <taxon>Bacteria</taxon>
        <taxon>Bacillati</taxon>
        <taxon>Actinomycetota</taxon>
        <taxon>Actinomycetes</taxon>
        <taxon>Glycomycetales</taxon>
        <taxon>Glycomycetaceae</taxon>
        <taxon>Glycomyces</taxon>
    </lineage>
</organism>
<name>A0ABW2DBH2_9ACTN</name>
<evidence type="ECO:0000256" key="1">
    <source>
        <dbReference type="ARBA" id="ARBA00022676"/>
    </source>
</evidence>
<dbReference type="SUPFAM" id="SSF53756">
    <property type="entry name" value="UDP-Glycosyltransferase/glycogen phosphorylase"/>
    <property type="match status" value="1"/>
</dbReference>
<keyword evidence="1 5" id="KW-0328">Glycosyltransferase</keyword>
<dbReference type="PANTHER" id="PTHR12526">
    <property type="entry name" value="GLYCOSYLTRANSFERASE"/>
    <property type="match status" value="1"/>
</dbReference>
<evidence type="ECO:0000313" key="5">
    <source>
        <dbReference type="EMBL" id="MFC6958433.1"/>
    </source>
</evidence>
<keyword evidence="6" id="KW-1185">Reference proteome</keyword>
<dbReference type="EC" id="2.4.-.-" evidence="5"/>
<reference evidence="6" key="1">
    <citation type="journal article" date="2019" name="Int. J. Syst. Evol. Microbiol.">
        <title>The Global Catalogue of Microorganisms (GCM) 10K type strain sequencing project: providing services to taxonomists for standard genome sequencing and annotation.</title>
        <authorList>
            <consortium name="The Broad Institute Genomics Platform"/>
            <consortium name="The Broad Institute Genome Sequencing Center for Infectious Disease"/>
            <person name="Wu L."/>
            <person name="Ma J."/>
        </authorList>
    </citation>
    <scope>NUCLEOTIDE SEQUENCE [LARGE SCALE GENOMIC DNA]</scope>
    <source>
        <strain evidence="6">KACC 12634</strain>
    </source>
</reference>
<dbReference type="EMBL" id="JBHSYS010000003">
    <property type="protein sequence ID" value="MFC6958433.1"/>
    <property type="molecule type" value="Genomic_DNA"/>
</dbReference>
<dbReference type="RefSeq" id="WP_382347116.1">
    <property type="nucleotide sequence ID" value="NZ_JBHMBP010000001.1"/>
</dbReference>
<evidence type="ECO:0000259" key="3">
    <source>
        <dbReference type="Pfam" id="PF00534"/>
    </source>
</evidence>
<dbReference type="GO" id="GO:0016757">
    <property type="term" value="F:glycosyltransferase activity"/>
    <property type="evidence" value="ECO:0007669"/>
    <property type="project" value="UniProtKB-KW"/>
</dbReference>
<feature type="domain" description="Glycosyltransferase subfamily 4-like N-terminal" evidence="4">
    <location>
        <begin position="187"/>
        <end position="298"/>
    </location>
</feature>
<evidence type="ECO:0000256" key="2">
    <source>
        <dbReference type="ARBA" id="ARBA00022679"/>
    </source>
</evidence>
<dbReference type="Gene3D" id="3.40.50.2000">
    <property type="entry name" value="Glycogen Phosphorylase B"/>
    <property type="match status" value="2"/>
</dbReference>
<dbReference type="InterPro" id="IPR028098">
    <property type="entry name" value="Glyco_trans_4-like_N"/>
</dbReference>
<dbReference type="InterPro" id="IPR001296">
    <property type="entry name" value="Glyco_trans_1"/>
</dbReference>
<keyword evidence="2 5" id="KW-0808">Transferase</keyword>
<dbReference type="PANTHER" id="PTHR12526:SF600">
    <property type="entry name" value="GLYCOSYL TRANSFERASE GROUP 1"/>
    <property type="match status" value="1"/>
</dbReference>
<evidence type="ECO:0000313" key="6">
    <source>
        <dbReference type="Proteomes" id="UP001596470"/>
    </source>
</evidence>
<evidence type="ECO:0000259" key="4">
    <source>
        <dbReference type="Pfam" id="PF13439"/>
    </source>
</evidence>
<dbReference type="CDD" id="cd03801">
    <property type="entry name" value="GT4_PimA-like"/>
    <property type="match status" value="1"/>
</dbReference>
<dbReference type="Pfam" id="PF13439">
    <property type="entry name" value="Glyco_transf_4"/>
    <property type="match status" value="1"/>
</dbReference>
<feature type="domain" description="Glycosyl transferase family 1" evidence="3">
    <location>
        <begin position="346"/>
        <end position="501"/>
    </location>
</feature>
<proteinExistence type="predicted"/>
<dbReference type="Pfam" id="PF00534">
    <property type="entry name" value="Glycos_transf_1"/>
    <property type="match status" value="1"/>
</dbReference>
<protein>
    <submittedName>
        <fullName evidence="5">Glycosyltransferase family 4 protein</fullName>
        <ecNumber evidence="5">2.4.-.-</ecNumber>
    </submittedName>
</protein>
<dbReference type="Proteomes" id="UP001596470">
    <property type="component" value="Unassembled WGS sequence"/>
</dbReference>
<accession>A0ABW2DBH2</accession>
<sequence length="530" mass="58987">MSNPRPRIVMLVHNNVKGDSRVQKQARSIAALGWDVTLLGVSPGRRRFTGDLGGAKVELIPLQPGLHQRPHELRTSFPRDPLAYGNALKARWKDQHLKARRADLGAAKAEFQLYGDRLPAPRRALTWARLQARRAGFKIDAKWTRLRVRRTDALLERRLLGTAPLDMAITKFWLKTMGDRAWRRLDPDLWRYELAFGKAIDKLEPDVIHANDFPVLGVGARAKLRALAKGRDVKLVWDAHEYLAGIKPWRPHPRWHVSQLAHQREYAPYADAVVTVSAELGELLVRDFHLAEPPAVVLNAPGDPAKAGQEQELVVTDAKGAKAWEPTVSDAEAAVPSLRARCGVGPDVPVMVYSGAGAPQRGLDTMVEALPDLPGVHAAFILPRQADAYAAALLARAEELGAADRVHFLPYVEHYQVVEHLAEADFGVIPIHHWPNHEIALITKFFEYAHARLPIVVSDVEAMGSMVRATGQGEVFAAEDAADFARAAQAVLADPERYRKAYDGAVDLDAWTWERQAEVLEGVYRRLLER</sequence>
<gene>
    <name evidence="5" type="ORF">ACFQS3_14610</name>
</gene>